<sequence length="172" mass="18811">MRGSIAGDAFAPSSRHLPCLATTARSCCRWRLCMQPLGGQHVIRTIRQRMNRRADMARASAKTSKIEEKIEEALTDASAEDLQAQVEQLKEDIAAIAATLANLGSQTVRDAKRSAKETYKSAYIQGEDAIDDLRNKAQDLEAQLTATVRERPIASLATALGVGYLLALLSRR</sequence>
<dbReference type="AlphaFoldDB" id="C4WHD1"/>
<keyword evidence="1" id="KW-0175">Coiled coil</keyword>
<evidence type="ECO:0000256" key="1">
    <source>
        <dbReference type="SAM" id="Coils"/>
    </source>
</evidence>
<dbReference type="EMBL" id="ACQA01000001">
    <property type="protein sequence ID" value="EEQ96578.1"/>
    <property type="molecule type" value="Genomic_DNA"/>
</dbReference>
<reference evidence="2 3" key="1">
    <citation type="submission" date="2009-05" db="EMBL/GenBank/DDBJ databases">
        <authorList>
            <person name="Setubal J.C."/>
            <person name="Boyle S."/>
            <person name="Crasta O.R."/>
            <person name="Gillespie J.J."/>
            <person name="Kenyon R.W."/>
            <person name="Lu J."/>
            <person name="Mane S."/>
            <person name="Nagrani S."/>
            <person name="Shallom J.M."/>
            <person name="Shallom S."/>
            <person name="Shukla M."/>
            <person name="Snyder E.E."/>
            <person name="Sobral B.W."/>
            <person name="Wattam A.R."/>
            <person name="Will R."/>
            <person name="Williams K."/>
            <person name="Yoo H."/>
            <person name="Munk C."/>
            <person name="Tapia R."/>
            <person name="Green L."/>
            <person name="Rogers Y."/>
            <person name="Detter J.C."/>
            <person name="Bruce D."/>
            <person name="Brettin T.S."/>
            <person name="Tsolis R."/>
        </authorList>
    </citation>
    <scope>NUCLEOTIDE SEQUENCE [LARGE SCALE GENOMIC DNA]</scope>
    <source>
        <strain evidence="2 3">LMG 3301</strain>
    </source>
</reference>
<gene>
    <name evidence="2" type="ORF">OINT_1002024</name>
</gene>
<accession>C4WHD1</accession>
<evidence type="ECO:0000313" key="2">
    <source>
        <dbReference type="EMBL" id="EEQ96578.1"/>
    </source>
</evidence>
<organism evidence="2 3">
    <name type="scientific">Brucella intermedia LMG 3301</name>
    <dbReference type="NCBI Taxonomy" id="641118"/>
    <lineage>
        <taxon>Bacteria</taxon>
        <taxon>Pseudomonadati</taxon>
        <taxon>Pseudomonadota</taxon>
        <taxon>Alphaproteobacteria</taxon>
        <taxon>Hyphomicrobiales</taxon>
        <taxon>Brucellaceae</taxon>
        <taxon>Brucella/Ochrobactrum group</taxon>
        <taxon>Brucella</taxon>
    </lineage>
</organism>
<protein>
    <recommendedName>
        <fullName evidence="4">DNA gyrase subunit B</fullName>
    </recommendedName>
</protein>
<name>C4WHD1_9HYPH</name>
<dbReference type="Proteomes" id="UP000004386">
    <property type="component" value="Unassembled WGS sequence"/>
</dbReference>
<evidence type="ECO:0008006" key="4">
    <source>
        <dbReference type="Google" id="ProtNLM"/>
    </source>
</evidence>
<feature type="coiled-coil region" evidence="1">
    <location>
        <begin position="56"/>
        <end position="150"/>
    </location>
</feature>
<evidence type="ECO:0000313" key="3">
    <source>
        <dbReference type="Proteomes" id="UP000004386"/>
    </source>
</evidence>
<comment type="caution">
    <text evidence="2">The sequence shown here is derived from an EMBL/GenBank/DDBJ whole genome shotgun (WGS) entry which is preliminary data.</text>
</comment>
<dbReference type="HOGENOM" id="CLU_132623_2_0_5"/>
<proteinExistence type="predicted"/>